<organism evidence="19">
    <name type="scientific">Zosterops pallidus</name>
    <name type="common">pale white-eye</name>
    <dbReference type="NCBI Taxonomy" id="43580"/>
    <lineage>
        <taxon>Eukaryota</taxon>
        <taxon>Metazoa</taxon>
        <taxon>Chordata</taxon>
        <taxon>Craniata</taxon>
        <taxon>Vertebrata</taxon>
        <taxon>Euteleostomi</taxon>
        <taxon>Archelosauria</taxon>
        <taxon>Archosauria</taxon>
        <taxon>Dinosauria</taxon>
        <taxon>Saurischia</taxon>
        <taxon>Theropoda</taxon>
        <taxon>Coelurosauria</taxon>
        <taxon>Aves</taxon>
        <taxon>Neognathae</taxon>
        <taxon>Neoaves</taxon>
        <taxon>Telluraves</taxon>
        <taxon>Australaves</taxon>
        <taxon>Passeriformes</taxon>
        <taxon>Sylvioidea</taxon>
        <taxon>Zosteropidae</taxon>
        <taxon>Zosterops</taxon>
    </lineage>
</organism>
<comment type="catalytic activity">
    <reaction evidence="15 16">
        <text>a ubiquinone + NADH + 5 H(+)(in) = a ubiquinol + NAD(+) + 4 H(+)(out)</text>
        <dbReference type="Rhea" id="RHEA:29091"/>
        <dbReference type="Rhea" id="RHEA-COMP:9565"/>
        <dbReference type="Rhea" id="RHEA-COMP:9566"/>
        <dbReference type="ChEBI" id="CHEBI:15378"/>
        <dbReference type="ChEBI" id="CHEBI:16389"/>
        <dbReference type="ChEBI" id="CHEBI:17976"/>
        <dbReference type="ChEBI" id="CHEBI:57540"/>
        <dbReference type="ChEBI" id="CHEBI:57945"/>
        <dbReference type="EC" id="7.1.1.2"/>
    </reaction>
</comment>
<keyword evidence="11 16" id="KW-0520">NAD</keyword>
<keyword evidence="7 16" id="KW-0812">Transmembrane</keyword>
<evidence type="ECO:0000256" key="11">
    <source>
        <dbReference type="ARBA" id="ARBA00023027"/>
    </source>
</evidence>
<accession>A0A5J6VA42</accession>
<evidence type="ECO:0000256" key="2">
    <source>
        <dbReference type="ARBA" id="ARBA00009025"/>
    </source>
</evidence>
<comment type="similarity">
    <text evidence="2 16">Belongs to the complex I subunit 4 family.</text>
</comment>
<keyword evidence="14 16" id="KW-0472">Membrane</keyword>
<keyword evidence="13 16" id="KW-0496">Mitochondrion</keyword>
<feature type="transmembrane region" description="Helical" evidence="16">
    <location>
        <begin position="188"/>
        <end position="209"/>
    </location>
</feature>
<dbReference type="GO" id="GO:0031966">
    <property type="term" value="C:mitochondrial membrane"/>
    <property type="evidence" value="ECO:0007669"/>
    <property type="project" value="UniProtKB-SubCell"/>
</dbReference>
<proteinExistence type="inferred from homology"/>
<geneLocation type="mitochondrion" evidence="19"/>
<keyword evidence="12 16" id="KW-0830">Ubiquinone</keyword>
<comment type="subcellular location">
    <subcellularLocation>
        <location evidence="1 16">Mitochondrion membrane</location>
        <topology evidence="1 16">Multi-pass membrane protein</topology>
    </subcellularLocation>
</comment>
<evidence type="ECO:0000313" key="19">
    <source>
        <dbReference type="EMBL" id="QFG71061.1"/>
    </source>
</evidence>
<evidence type="ECO:0000256" key="16">
    <source>
        <dbReference type="RuleBase" id="RU003297"/>
    </source>
</evidence>
<dbReference type="EC" id="7.1.1.2" evidence="3 16"/>
<dbReference type="InterPro" id="IPR003918">
    <property type="entry name" value="NADH_UbQ_OxRdtase"/>
</dbReference>
<evidence type="ECO:0000256" key="15">
    <source>
        <dbReference type="ARBA" id="ARBA00049551"/>
    </source>
</evidence>
<keyword evidence="8" id="KW-1278">Translocase</keyword>
<evidence type="ECO:0000256" key="8">
    <source>
        <dbReference type="ARBA" id="ARBA00022967"/>
    </source>
</evidence>
<feature type="transmembrane region" description="Helical" evidence="16">
    <location>
        <begin position="259"/>
        <end position="278"/>
    </location>
</feature>
<dbReference type="Pfam" id="PF01059">
    <property type="entry name" value="Oxidored_q5_N"/>
    <property type="match status" value="1"/>
</dbReference>
<evidence type="ECO:0000259" key="18">
    <source>
        <dbReference type="Pfam" id="PF01059"/>
    </source>
</evidence>
<dbReference type="GO" id="GO:0008137">
    <property type="term" value="F:NADH dehydrogenase (ubiquinone) activity"/>
    <property type="evidence" value="ECO:0007669"/>
    <property type="project" value="UniProtKB-UniRule"/>
</dbReference>
<feature type="transmembrane region" description="Helical" evidence="16">
    <location>
        <begin position="116"/>
        <end position="137"/>
    </location>
</feature>
<dbReference type="InterPro" id="IPR000260">
    <property type="entry name" value="NADH4_N"/>
</dbReference>
<evidence type="ECO:0000256" key="12">
    <source>
        <dbReference type="ARBA" id="ARBA00023075"/>
    </source>
</evidence>
<gene>
    <name evidence="19" type="primary">ND4</name>
</gene>
<feature type="transmembrane region" description="Helical" evidence="16">
    <location>
        <begin position="309"/>
        <end position="329"/>
    </location>
</feature>
<feature type="domain" description="NADH:quinone oxidoreductase/Mrp antiporter transmembrane" evidence="17">
    <location>
        <begin position="112"/>
        <end position="399"/>
    </location>
</feature>
<dbReference type="AlphaFoldDB" id="A0A5J6VA42"/>
<evidence type="ECO:0000256" key="7">
    <source>
        <dbReference type="ARBA" id="ARBA00022692"/>
    </source>
</evidence>
<feature type="transmembrane region" description="Helical" evidence="16">
    <location>
        <begin position="23"/>
        <end position="43"/>
    </location>
</feature>
<feature type="transmembrane region" description="Helical" evidence="16">
    <location>
        <begin position="149"/>
        <end position="168"/>
    </location>
</feature>
<evidence type="ECO:0000256" key="14">
    <source>
        <dbReference type="ARBA" id="ARBA00023136"/>
    </source>
</evidence>
<feature type="transmembrane region" description="Helical" evidence="16">
    <location>
        <begin position="221"/>
        <end position="239"/>
    </location>
</feature>
<evidence type="ECO:0000256" key="6">
    <source>
        <dbReference type="ARBA" id="ARBA00022660"/>
    </source>
</evidence>
<reference evidence="19" key="1">
    <citation type="submission" date="2019-02" db="EMBL/GenBank/DDBJ databases">
        <title>A bird's white-eye shot: looking down on a new avian sex chromosome evolution.</title>
        <authorList>
            <person name="Leroy T."/>
            <person name="Tilak M.-K."/>
            <person name="Gabrielli M."/>
            <person name="Mila B."/>
            <person name="Thebaud C."/>
            <person name="Nabholz B."/>
        </authorList>
    </citation>
    <scope>NUCLEOTIDE SEQUENCE</scope>
</reference>
<dbReference type="GO" id="GO:0048039">
    <property type="term" value="F:ubiquinone binding"/>
    <property type="evidence" value="ECO:0007669"/>
    <property type="project" value="TreeGrafter"/>
</dbReference>
<evidence type="ECO:0000256" key="4">
    <source>
        <dbReference type="ARBA" id="ARBA00021006"/>
    </source>
</evidence>
<dbReference type="EMBL" id="MK524996">
    <property type="protein sequence ID" value="QFG71061.1"/>
    <property type="molecule type" value="Genomic_DNA"/>
</dbReference>
<dbReference type="GO" id="GO:0003954">
    <property type="term" value="F:NADH dehydrogenase activity"/>
    <property type="evidence" value="ECO:0007669"/>
    <property type="project" value="TreeGrafter"/>
</dbReference>
<protein>
    <recommendedName>
        <fullName evidence="4 16">NADH-ubiquinone oxidoreductase chain 4</fullName>
        <ecNumber evidence="3 16">7.1.1.2</ecNumber>
    </recommendedName>
</protein>
<keyword evidence="6 16" id="KW-0679">Respiratory chain</keyword>
<name>A0A5J6VA42_9PASS</name>
<dbReference type="NCBIfam" id="TIGR01972">
    <property type="entry name" value="NDH_I_M"/>
    <property type="match status" value="1"/>
</dbReference>
<feature type="transmembrane region" description="Helical" evidence="16">
    <location>
        <begin position="63"/>
        <end position="81"/>
    </location>
</feature>
<feature type="domain" description="NADH:ubiquinone oxidoreductase chain 4 N-terminal" evidence="18">
    <location>
        <begin position="1"/>
        <end position="108"/>
    </location>
</feature>
<evidence type="ECO:0000256" key="5">
    <source>
        <dbReference type="ARBA" id="ARBA00022448"/>
    </source>
</evidence>
<dbReference type="PANTHER" id="PTHR43507:SF20">
    <property type="entry name" value="NADH-UBIQUINONE OXIDOREDUCTASE CHAIN 4"/>
    <property type="match status" value="1"/>
</dbReference>
<comment type="function">
    <text evidence="16">Core subunit of the mitochondrial membrane respiratory chain NADH dehydrogenase (Complex I) which catalyzes electron transfer from NADH through the respiratory chain, using ubiquinone as an electron acceptor. Essential for the catalytic activity and assembly of complex I.</text>
</comment>
<dbReference type="PRINTS" id="PR01437">
    <property type="entry name" value="NUOXDRDTASE4"/>
</dbReference>
<keyword evidence="9 16" id="KW-0249">Electron transport</keyword>
<dbReference type="InterPro" id="IPR010227">
    <property type="entry name" value="NADH_Q_OxRdtase_chainM/4"/>
</dbReference>
<evidence type="ECO:0000259" key="17">
    <source>
        <dbReference type="Pfam" id="PF00361"/>
    </source>
</evidence>
<dbReference type="InterPro" id="IPR001750">
    <property type="entry name" value="ND/Mrp_TM"/>
</dbReference>
<evidence type="ECO:0000256" key="3">
    <source>
        <dbReference type="ARBA" id="ARBA00012944"/>
    </source>
</evidence>
<feature type="transmembrane region" description="Helical" evidence="16">
    <location>
        <begin position="93"/>
        <end position="110"/>
    </location>
</feature>
<feature type="transmembrane region" description="Helical" evidence="16">
    <location>
        <begin position="285"/>
        <end position="303"/>
    </location>
</feature>
<keyword evidence="5 16" id="KW-0813">Transport</keyword>
<evidence type="ECO:0000256" key="1">
    <source>
        <dbReference type="ARBA" id="ARBA00004225"/>
    </source>
</evidence>
<evidence type="ECO:0000256" key="13">
    <source>
        <dbReference type="ARBA" id="ARBA00023128"/>
    </source>
</evidence>
<feature type="transmembrane region" description="Helical" evidence="16">
    <location>
        <begin position="341"/>
        <end position="361"/>
    </location>
</feature>
<evidence type="ECO:0000256" key="9">
    <source>
        <dbReference type="ARBA" id="ARBA00022982"/>
    </source>
</evidence>
<dbReference type="GO" id="GO:0042773">
    <property type="term" value="P:ATP synthesis coupled electron transport"/>
    <property type="evidence" value="ECO:0007669"/>
    <property type="project" value="InterPro"/>
</dbReference>
<dbReference type="PANTHER" id="PTHR43507">
    <property type="entry name" value="NADH-UBIQUINONE OXIDOREDUCTASE CHAIN 4"/>
    <property type="match status" value="1"/>
</dbReference>
<evidence type="ECO:0000256" key="10">
    <source>
        <dbReference type="ARBA" id="ARBA00022989"/>
    </source>
</evidence>
<keyword evidence="10 16" id="KW-1133">Transmembrane helix</keyword>
<feature type="transmembrane region" description="Helical" evidence="16">
    <location>
        <begin position="381"/>
        <end position="412"/>
    </location>
</feature>
<sequence>MLKIIIPTMMLLPLSVLSPRKHLWTNTTTYSLLIAAISLQWLVPTYYPNKGLSPWTAIDQISSPLLVLSCWLLPLMLMASQNHLEQEPTIRKRIFIVTMILAQPSILLAFSASELMLFYIAFEATLIPTLILITRWGSQPERLNAGTYLLFYTLASSLPLLIAILHLHNQMGTLYFPMLKLSHPTMPTSWTSLVCSLALFLAFMVKAPLYGLHLWLPKAHVEAPIAGSMLLAALLLKLGGYGIMRLTLLMNPSSSNLHYPFITLALWGALMTSAICLRQIDLKSLIAYSSVSHMGLVVAATMIQTQWAFSGAMILMISHGLTSSMLFCLANTNYERTHSRILLLTRGVQPLLPLMAIWWLLANLTNMALPPTINLMAELTIMIALFNWSAFTIILTGAAILLTASYTLYMLMMTQRGPLPSHITSIQNSNTREHLLMTLHMIPMILLIFKPDLISGVPM</sequence>
<dbReference type="GO" id="GO:0015990">
    <property type="term" value="P:electron transport coupled proton transport"/>
    <property type="evidence" value="ECO:0007669"/>
    <property type="project" value="TreeGrafter"/>
</dbReference>
<dbReference type="Pfam" id="PF00361">
    <property type="entry name" value="Proton_antipo_M"/>
    <property type="match status" value="1"/>
</dbReference>